<name>I7MG45_TETTS</name>
<feature type="compositionally biased region" description="Low complexity" evidence="1">
    <location>
        <begin position="395"/>
        <end position="408"/>
    </location>
</feature>
<reference evidence="3" key="1">
    <citation type="journal article" date="2006" name="PLoS Biol.">
        <title>Macronuclear genome sequence of the ciliate Tetrahymena thermophila, a model eukaryote.</title>
        <authorList>
            <person name="Eisen J.A."/>
            <person name="Coyne R.S."/>
            <person name="Wu M."/>
            <person name="Wu D."/>
            <person name="Thiagarajan M."/>
            <person name="Wortman J.R."/>
            <person name="Badger J.H."/>
            <person name="Ren Q."/>
            <person name="Amedeo P."/>
            <person name="Jones K.M."/>
            <person name="Tallon L.J."/>
            <person name="Delcher A.L."/>
            <person name="Salzberg S.L."/>
            <person name="Silva J.C."/>
            <person name="Haas B.J."/>
            <person name="Majoros W.H."/>
            <person name="Farzad M."/>
            <person name="Carlton J.M."/>
            <person name="Smith R.K. Jr."/>
            <person name="Garg J."/>
            <person name="Pearlman R.E."/>
            <person name="Karrer K.M."/>
            <person name="Sun L."/>
            <person name="Manning G."/>
            <person name="Elde N.C."/>
            <person name="Turkewitz A.P."/>
            <person name="Asai D.J."/>
            <person name="Wilkes D.E."/>
            <person name="Wang Y."/>
            <person name="Cai H."/>
            <person name="Collins K."/>
            <person name="Stewart B.A."/>
            <person name="Lee S.R."/>
            <person name="Wilamowska K."/>
            <person name="Weinberg Z."/>
            <person name="Ruzzo W.L."/>
            <person name="Wloga D."/>
            <person name="Gaertig J."/>
            <person name="Frankel J."/>
            <person name="Tsao C.-C."/>
            <person name="Gorovsky M.A."/>
            <person name="Keeling P.J."/>
            <person name="Waller R.F."/>
            <person name="Patron N.J."/>
            <person name="Cherry J.M."/>
            <person name="Stover N.A."/>
            <person name="Krieger C.J."/>
            <person name="del Toro C."/>
            <person name="Ryder H.F."/>
            <person name="Williamson S.C."/>
            <person name="Barbeau R.A."/>
            <person name="Hamilton E.P."/>
            <person name="Orias E."/>
        </authorList>
    </citation>
    <scope>NUCLEOTIDE SEQUENCE [LARGE SCALE GENOMIC DNA]</scope>
    <source>
        <strain evidence="3">SB210</strain>
    </source>
</reference>
<feature type="region of interest" description="Disordered" evidence="1">
    <location>
        <begin position="1"/>
        <end position="27"/>
    </location>
</feature>
<feature type="compositionally biased region" description="Low complexity" evidence="1">
    <location>
        <begin position="622"/>
        <end position="639"/>
    </location>
</feature>
<dbReference type="GeneID" id="7839222"/>
<accession>I7MG45</accession>
<dbReference type="EMBL" id="GG662620">
    <property type="protein sequence ID" value="EAR84850.2"/>
    <property type="molecule type" value="Genomic_DNA"/>
</dbReference>
<sequence>MIGDELYESPQFSNQRNNLDISPNSQMSHQIISDSEAAVNNQTQFSHYTIKEFSLNGSPNKQQQIMQSFSNNGFDKKIGNTQMSVILEEQQKSCAFSQVVISKQNIDDSYSSQNQLTSKQNSAILGYNYKENVPSKPKILHEFQDNTFIQNLNPVQDRKIAAKQIILGPSLQINDNNSKIYLSNDQKRQTQLQALMKSNQESSVQLQEVSILKGTPKQSCVELTDQNNTKPLSNISFYKEQGNEDECVYQISNYSFTPKSLHKQQQQHHALANYPDQFSASQKFTKNQKDTFAGITSVSASFHKGFQNNIDYKQRNNNQQQDIHQSNPSLILNNQNYKIQESSENLTNQDSQQMLDNGGRLIEKQQIQEFLNSKTLKNLKKSLGQNSRQKRQKRSLNQSSNQDKSQNNVHQYINSQNTKETITDYFKMTNAQVDQSLPSFDQYLSNFKSQYDKNIKRRLKSSINRKSYDIPQQNSKGFSSYYSKEDSTFILRENTAHTPQSTTNKQIKLLKSTAGGYIMPEQQTEDGSNFQLFINQQLQQQQQRTPQLIEIEPKLDAEVQRDASTIIRSIQNKIPPTSISSSSNDTSHLIRDINNQLISIRNGKHTKPQNKQQKCLTEYSESETSSSLNNTQNLKNQSSNARIQENIKELQKLSTIHQEDTKYELNSPSKAEEMNDFTFAQKTKKGKSKLYEMDLNNIKINLDFNMTNSLSNYVNQRLPSSNNKIKNIQNKISSNLNQPNMTVGNFHSNNQSTSRDFQSSYASGFQISNGNDRNVSKNSSQVTTMQFTNGTSTNTTATKQTFQSPVKALIPIQNEKSHLVYSLQDNNFIENINSTCKDRNRFNFQQNTKKFQTPKQIDLSNIVSNQSSKTPSAKTNYKIKDATNVYVNKQSDPNEFFEKNKIQLQKRNAKTPIKQKCNRNDNLLKIYYNQNSPENMLSGFNEKSNKISDQVKMIGINTPINVNNGDIAQSFKIQRNLEKQYINQNFQLRPNLFKVRTQSEGRKRQQNIRVKTLQ</sequence>
<dbReference type="InParanoid" id="I7MG45"/>
<feature type="region of interest" description="Disordered" evidence="1">
    <location>
        <begin position="381"/>
        <end position="409"/>
    </location>
</feature>
<proteinExistence type="predicted"/>
<feature type="compositionally biased region" description="Polar residues" evidence="1">
    <location>
        <begin position="10"/>
        <end position="27"/>
    </location>
</feature>
<dbReference type="RefSeq" id="XP_001032513.2">
    <property type="nucleotide sequence ID" value="XM_001032513.3"/>
</dbReference>
<evidence type="ECO:0000256" key="1">
    <source>
        <dbReference type="SAM" id="MobiDB-lite"/>
    </source>
</evidence>
<organism evidence="2 3">
    <name type="scientific">Tetrahymena thermophila (strain SB210)</name>
    <dbReference type="NCBI Taxonomy" id="312017"/>
    <lineage>
        <taxon>Eukaryota</taxon>
        <taxon>Sar</taxon>
        <taxon>Alveolata</taxon>
        <taxon>Ciliophora</taxon>
        <taxon>Intramacronucleata</taxon>
        <taxon>Oligohymenophorea</taxon>
        <taxon>Hymenostomatida</taxon>
        <taxon>Tetrahymenina</taxon>
        <taxon>Tetrahymenidae</taxon>
        <taxon>Tetrahymena</taxon>
    </lineage>
</organism>
<dbReference type="KEGG" id="tet:TTHERM_00600420"/>
<gene>
    <name evidence="2" type="ORF">TTHERM_00600420</name>
</gene>
<evidence type="ECO:0000313" key="3">
    <source>
        <dbReference type="Proteomes" id="UP000009168"/>
    </source>
</evidence>
<evidence type="ECO:0000313" key="2">
    <source>
        <dbReference type="EMBL" id="EAR84850.2"/>
    </source>
</evidence>
<dbReference type="Proteomes" id="UP000009168">
    <property type="component" value="Unassembled WGS sequence"/>
</dbReference>
<dbReference type="AlphaFoldDB" id="I7MG45"/>
<keyword evidence="3" id="KW-1185">Reference proteome</keyword>
<protein>
    <submittedName>
        <fullName evidence="2">Uncharacterized protein</fullName>
    </submittedName>
</protein>
<feature type="region of interest" description="Disordered" evidence="1">
    <location>
        <begin position="600"/>
        <end position="639"/>
    </location>
</feature>